<dbReference type="EMBL" id="VKAD01000001">
    <property type="protein sequence ID" value="TXR54292.1"/>
    <property type="molecule type" value="Genomic_DNA"/>
</dbReference>
<accession>A0A5C8Z8N6</accession>
<dbReference type="Gene3D" id="3.90.1150.30">
    <property type="match status" value="1"/>
</dbReference>
<dbReference type="AlphaFoldDB" id="A0A5C8Z8N6"/>
<evidence type="ECO:0000313" key="2">
    <source>
        <dbReference type="Proteomes" id="UP000321764"/>
    </source>
</evidence>
<dbReference type="GO" id="GO:0003677">
    <property type="term" value="F:DNA binding"/>
    <property type="evidence" value="ECO:0007669"/>
    <property type="project" value="UniProtKB-KW"/>
</dbReference>
<dbReference type="InterPro" id="IPR007351">
    <property type="entry name" value="YjbR"/>
</dbReference>
<gene>
    <name evidence="1" type="ORF">FME95_07085</name>
</gene>
<dbReference type="OrthoDB" id="3194910at2"/>
<protein>
    <submittedName>
        <fullName evidence="1">MmcQ/YjbR family DNA-binding protein</fullName>
    </submittedName>
</protein>
<dbReference type="Proteomes" id="UP000321764">
    <property type="component" value="Unassembled WGS sequence"/>
</dbReference>
<reference evidence="1 2" key="1">
    <citation type="submission" date="2019-07" db="EMBL/GenBank/DDBJ databases">
        <title>Reinekea sp. strain SSH23 genome sequencing and assembly.</title>
        <authorList>
            <person name="Kim I."/>
        </authorList>
    </citation>
    <scope>NUCLEOTIDE SEQUENCE [LARGE SCALE GENOMIC DNA]</scope>
    <source>
        <strain evidence="1 2">SSH23</strain>
    </source>
</reference>
<keyword evidence="1" id="KW-0238">DNA-binding</keyword>
<keyword evidence="2" id="KW-1185">Reference proteome</keyword>
<organism evidence="1 2">
    <name type="scientific">Reinekea thalattae</name>
    <dbReference type="NCBI Taxonomy" id="2593301"/>
    <lineage>
        <taxon>Bacteria</taxon>
        <taxon>Pseudomonadati</taxon>
        <taxon>Pseudomonadota</taxon>
        <taxon>Gammaproteobacteria</taxon>
        <taxon>Oceanospirillales</taxon>
        <taxon>Saccharospirillaceae</taxon>
        <taxon>Reinekea</taxon>
    </lineage>
</organism>
<name>A0A5C8Z8N6_9GAMM</name>
<dbReference type="SUPFAM" id="SSF142906">
    <property type="entry name" value="YjbR-like"/>
    <property type="match status" value="1"/>
</dbReference>
<dbReference type="Pfam" id="PF04237">
    <property type="entry name" value="YjbR"/>
    <property type="match status" value="1"/>
</dbReference>
<dbReference type="PANTHER" id="PTHR35145:SF1">
    <property type="entry name" value="CYTOPLASMIC PROTEIN"/>
    <property type="match status" value="1"/>
</dbReference>
<dbReference type="InterPro" id="IPR038056">
    <property type="entry name" value="YjbR-like_sf"/>
</dbReference>
<comment type="caution">
    <text evidence="1">The sequence shown here is derived from an EMBL/GenBank/DDBJ whole genome shotgun (WGS) entry which is preliminary data.</text>
</comment>
<dbReference type="PANTHER" id="PTHR35145">
    <property type="entry name" value="CYTOPLASMIC PROTEIN-RELATED"/>
    <property type="match status" value="1"/>
</dbReference>
<proteinExistence type="predicted"/>
<dbReference type="RefSeq" id="WP_147713690.1">
    <property type="nucleotide sequence ID" value="NZ_VKAD01000001.1"/>
</dbReference>
<dbReference type="InterPro" id="IPR058532">
    <property type="entry name" value="YjbR/MT2646/Rv2570-like"/>
</dbReference>
<evidence type="ECO:0000313" key="1">
    <source>
        <dbReference type="EMBL" id="TXR54292.1"/>
    </source>
</evidence>
<sequence>MTTFSDDIQYWRQTCQNKLGASEETPFGEGTLVYKVGGKMFALLRLSEPLSINLKCDPQEAMILRDSFSEVTPGYHMNKKHWNTVDLSTELDNELIKGWIDDSYDLVCKTHRLL</sequence>